<dbReference type="GO" id="GO:0003723">
    <property type="term" value="F:RNA binding"/>
    <property type="evidence" value="ECO:0007669"/>
    <property type="project" value="InterPro"/>
</dbReference>
<name>A0A4D6MYY6_VIGUN</name>
<proteinExistence type="predicted"/>
<dbReference type="PANTHER" id="PTHR47926">
    <property type="entry name" value="PENTATRICOPEPTIDE REPEAT-CONTAINING PROTEIN"/>
    <property type="match status" value="1"/>
</dbReference>
<accession>A0A4D6MYY6</accession>
<dbReference type="Gene3D" id="1.25.40.10">
    <property type="entry name" value="Tetratricopeptide repeat domain"/>
    <property type="match status" value="1"/>
</dbReference>
<dbReference type="EMBL" id="CP039353">
    <property type="protein sequence ID" value="QCE06686.1"/>
    <property type="molecule type" value="Genomic_DNA"/>
</dbReference>
<reference evidence="1 2" key="1">
    <citation type="submission" date="2019-04" db="EMBL/GenBank/DDBJ databases">
        <title>An improved genome assembly and genetic linkage map for asparagus bean, Vigna unguiculata ssp. sesquipedialis.</title>
        <authorList>
            <person name="Xia Q."/>
            <person name="Zhang R."/>
            <person name="Dong Y."/>
        </authorList>
    </citation>
    <scope>NUCLEOTIDE SEQUENCE [LARGE SCALE GENOMIC DNA]</scope>
    <source>
        <tissue evidence="1">Leaf</tissue>
    </source>
</reference>
<dbReference type="AlphaFoldDB" id="A0A4D6MYY6"/>
<dbReference type="Proteomes" id="UP000501690">
    <property type="component" value="Linkage Group LG9"/>
</dbReference>
<gene>
    <name evidence="1" type="ORF">DEO72_LG9g1700</name>
</gene>
<dbReference type="InterPro" id="IPR011990">
    <property type="entry name" value="TPR-like_helical_dom_sf"/>
</dbReference>
<organism evidence="1 2">
    <name type="scientific">Vigna unguiculata</name>
    <name type="common">Cowpea</name>
    <dbReference type="NCBI Taxonomy" id="3917"/>
    <lineage>
        <taxon>Eukaryota</taxon>
        <taxon>Viridiplantae</taxon>
        <taxon>Streptophyta</taxon>
        <taxon>Embryophyta</taxon>
        <taxon>Tracheophyta</taxon>
        <taxon>Spermatophyta</taxon>
        <taxon>Magnoliopsida</taxon>
        <taxon>eudicotyledons</taxon>
        <taxon>Gunneridae</taxon>
        <taxon>Pentapetalae</taxon>
        <taxon>rosids</taxon>
        <taxon>fabids</taxon>
        <taxon>Fabales</taxon>
        <taxon>Fabaceae</taxon>
        <taxon>Papilionoideae</taxon>
        <taxon>50 kb inversion clade</taxon>
        <taxon>NPAAA clade</taxon>
        <taxon>indigoferoid/millettioid clade</taxon>
        <taxon>Phaseoleae</taxon>
        <taxon>Vigna</taxon>
    </lineage>
</organism>
<keyword evidence="2" id="KW-1185">Reference proteome</keyword>
<evidence type="ECO:0000313" key="2">
    <source>
        <dbReference type="Proteomes" id="UP000501690"/>
    </source>
</evidence>
<dbReference type="InterPro" id="IPR046960">
    <property type="entry name" value="PPR_At4g14850-like_plant"/>
</dbReference>
<evidence type="ECO:0008006" key="3">
    <source>
        <dbReference type="Google" id="ProtNLM"/>
    </source>
</evidence>
<dbReference type="GO" id="GO:0009451">
    <property type="term" value="P:RNA modification"/>
    <property type="evidence" value="ECO:0007669"/>
    <property type="project" value="InterPro"/>
</dbReference>
<dbReference type="PANTHER" id="PTHR47926:SF438">
    <property type="entry name" value="PENTATRICOPEPTIDE REPEAT-CONTAINING PROTEIN"/>
    <property type="match status" value="1"/>
</dbReference>
<sequence length="102" mass="11623">MDTLIDVRLFPHSLDDRLRLCFPLMEQGFVGVDVRFLSQAVSTCRSKRDLWGGIQYHCLAITTGFIANVYVGSSLISLYSRCALLDDAYREFEEMPVRKVVS</sequence>
<evidence type="ECO:0000313" key="1">
    <source>
        <dbReference type="EMBL" id="QCE06686.1"/>
    </source>
</evidence>
<protein>
    <recommendedName>
        <fullName evidence="3">Pentatricopeptide repeat</fullName>
    </recommendedName>
</protein>